<dbReference type="InterPro" id="IPR057447">
    <property type="entry name" value="Bbp19-like_phage"/>
</dbReference>
<gene>
    <name evidence="2" type="ORF">LCGC14_0929400</name>
</gene>
<comment type="caution">
    <text evidence="2">The sequence shown here is derived from an EMBL/GenBank/DDBJ whole genome shotgun (WGS) entry which is preliminary data.</text>
</comment>
<dbReference type="AlphaFoldDB" id="A0A0F9P9C1"/>
<sequence length="96" mass="11045">MTDIRTPEQKVHDAQKQAEIEKQLKALAQAYMLTFGNEMGERVLDDLKDQGLVYEPYFGPRERDYPLDPIRLGALEGRRHIVLYIMALIEKGKRGG</sequence>
<evidence type="ECO:0000313" key="2">
    <source>
        <dbReference type="EMBL" id="KKN21042.1"/>
    </source>
</evidence>
<dbReference type="Pfam" id="PF25181">
    <property type="entry name" value="Phage_Bbp19"/>
    <property type="match status" value="1"/>
</dbReference>
<protein>
    <recommendedName>
        <fullName evidence="1">Bbp19-like phage domain-containing protein</fullName>
    </recommendedName>
</protein>
<proteinExistence type="predicted"/>
<organism evidence="2">
    <name type="scientific">marine sediment metagenome</name>
    <dbReference type="NCBI Taxonomy" id="412755"/>
    <lineage>
        <taxon>unclassified sequences</taxon>
        <taxon>metagenomes</taxon>
        <taxon>ecological metagenomes</taxon>
    </lineage>
</organism>
<accession>A0A0F9P9C1</accession>
<dbReference type="EMBL" id="LAZR01003184">
    <property type="protein sequence ID" value="KKN21042.1"/>
    <property type="molecule type" value="Genomic_DNA"/>
</dbReference>
<name>A0A0F9P9C1_9ZZZZ</name>
<evidence type="ECO:0000259" key="1">
    <source>
        <dbReference type="Pfam" id="PF25181"/>
    </source>
</evidence>
<reference evidence="2" key="1">
    <citation type="journal article" date="2015" name="Nature">
        <title>Complex archaea that bridge the gap between prokaryotes and eukaryotes.</title>
        <authorList>
            <person name="Spang A."/>
            <person name="Saw J.H."/>
            <person name="Jorgensen S.L."/>
            <person name="Zaremba-Niedzwiedzka K."/>
            <person name="Martijn J."/>
            <person name="Lind A.E."/>
            <person name="van Eijk R."/>
            <person name="Schleper C."/>
            <person name="Guy L."/>
            <person name="Ettema T.J."/>
        </authorList>
    </citation>
    <scope>NUCLEOTIDE SEQUENCE</scope>
</reference>
<feature type="domain" description="Bbp19-like phage" evidence="1">
    <location>
        <begin position="34"/>
        <end position="89"/>
    </location>
</feature>